<dbReference type="STRING" id="158190.SpiGrapes_2456"/>
<keyword evidence="2" id="KW-1185">Reference proteome</keyword>
<protein>
    <submittedName>
        <fullName evidence="1">Uncharacterized protein</fullName>
    </submittedName>
</protein>
<evidence type="ECO:0000313" key="2">
    <source>
        <dbReference type="Proteomes" id="UP000005632"/>
    </source>
</evidence>
<dbReference type="KEGG" id="sgp:SpiGrapes_2456"/>
<dbReference type="eggNOG" id="COG1032">
    <property type="taxonomic scope" value="Bacteria"/>
</dbReference>
<dbReference type="InterPro" id="IPR058240">
    <property type="entry name" value="rSAM_sf"/>
</dbReference>
<organism evidence="1 2">
    <name type="scientific">Sphaerochaeta pleomorpha (strain ATCC BAA-1885 / DSM 22778 / Grapes)</name>
    <dbReference type="NCBI Taxonomy" id="158190"/>
    <lineage>
        <taxon>Bacteria</taxon>
        <taxon>Pseudomonadati</taxon>
        <taxon>Spirochaetota</taxon>
        <taxon>Spirochaetia</taxon>
        <taxon>Spirochaetales</taxon>
        <taxon>Sphaerochaetaceae</taxon>
        <taxon>Sphaerochaeta</taxon>
    </lineage>
</organism>
<dbReference type="SUPFAM" id="SSF102114">
    <property type="entry name" value="Radical SAM enzymes"/>
    <property type="match status" value="1"/>
</dbReference>
<dbReference type="HOGENOM" id="CLU_060960_0_0_12"/>
<name>G8QTH8_SPHPG</name>
<evidence type="ECO:0000313" key="1">
    <source>
        <dbReference type="EMBL" id="AEV30219.1"/>
    </source>
</evidence>
<reference evidence="1 2" key="1">
    <citation type="submission" date="2011-11" db="EMBL/GenBank/DDBJ databases">
        <title>Complete sequence of Spirochaeta sp. grapes.</title>
        <authorList>
            <consortium name="US DOE Joint Genome Institute"/>
            <person name="Lucas S."/>
            <person name="Han J."/>
            <person name="Lapidus A."/>
            <person name="Cheng J.-F."/>
            <person name="Goodwin L."/>
            <person name="Pitluck S."/>
            <person name="Peters L."/>
            <person name="Ovchinnikova G."/>
            <person name="Munk A.C."/>
            <person name="Detter J.C."/>
            <person name="Han C."/>
            <person name="Tapia R."/>
            <person name="Land M."/>
            <person name="Hauser L."/>
            <person name="Kyrpides N."/>
            <person name="Ivanova N."/>
            <person name="Pagani I."/>
            <person name="Ritalahtilisa K."/>
            <person name="Loeffler F."/>
            <person name="Woyke T."/>
        </authorList>
    </citation>
    <scope>NUCLEOTIDE SEQUENCE [LARGE SCALE GENOMIC DNA]</scope>
    <source>
        <strain evidence="2">ATCC BAA-1885 / DSM 22778 / Grapes</strain>
    </source>
</reference>
<dbReference type="EMBL" id="CP003155">
    <property type="protein sequence ID" value="AEV30219.1"/>
    <property type="molecule type" value="Genomic_DNA"/>
</dbReference>
<dbReference type="Proteomes" id="UP000005632">
    <property type="component" value="Chromosome"/>
</dbReference>
<dbReference type="RefSeq" id="WP_014271059.1">
    <property type="nucleotide sequence ID" value="NC_016633.1"/>
</dbReference>
<dbReference type="OrthoDB" id="9801659at2"/>
<dbReference type="AlphaFoldDB" id="G8QTH8"/>
<gene>
    <name evidence="1" type="ordered locus">SpiGrapes_2456</name>
</gene>
<proteinExistence type="predicted"/>
<sequence>MRIGIVDADLVGRKKHRFPNLACEKISAYWKEKGAEVSLLLNYNDVNEFEEVFISKVFTDTIVPDSICDSQVVHIGGTGFYFDRAPNLPEEIEHHMPDYHLYDDWINNEINNVKLEYEQLGKSLSMSSYMQQFKEYQGYAIGFLTRGCFRKCKFCVNQKYDHVFAHSPLSEFYSGEEKKICLLDDNFLGCPSWRPMLEELTDTGKPFKFKQGLDERLLTEEKCKLLFSANYDGDYTFAFDNIADYELIHSKLQLIRKYAREKESIKFYVLVGFESTDGQDIENAFKRISLLMKYKCLPYIMRYQDKNYSPWKQSRFRGMYIAIARWANQPSIIKKMSFRQFCDANQALCKTPGKVCATMMSMIEFEKEYPAIAKQYFNQRFED</sequence>
<accession>G8QTH8</accession>